<gene>
    <name evidence="4" type="ORF">SAMN04489757_101161</name>
</gene>
<dbReference type="CDD" id="cd09834">
    <property type="entry name" value="CBS_pair_bac"/>
    <property type="match status" value="1"/>
</dbReference>
<keyword evidence="5" id="KW-1185">Reference proteome</keyword>
<dbReference type="STRING" id="1527.SAMN04489757_101161"/>
<dbReference type="Proteomes" id="UP000198806">
    <property type="component" value="Unassembled WGS sequence"/>
</dbReference>
<name>A0A1I5BQT2_9FIRM</name>
<feature type="domain" description="CBS" evidence="3">
    <location>
        <begin position="8"/>
        <end position="67"/>
    </location>
</feature>
<dbReference type="InterPro" id="IPR000644">
    <property type="entry name" value="CBS_dom"/>
</dbReference>
<accession>A0A1I5BQT2</accession>
<proteinExistence type="predicted"/>
<evidence type="ECO:0000256" key="1">
    <source>
        <dbReference type="ARBA" id="ARBA00023122"/>
    </source>
</evidence>
<dbReference type="RefSeq" id="WP_091683623.1">
    <property type="nucleotide sequence ID" value="NZ_BAABFM010000003.1"/>
</dbReference>
<dbReference type="SMART" id="SM00116">
    <property type="entry name" value="CBS"/>
    <property type="match status" value="2"/>
</dbReference>
<protein>
    <submittedName>
        <fullName evidence="4">CBS domain-containing protein</fullName>
    </submittedName>
</protein>
<dbReference type="PANTHER" id="PTHR43080">
    <property type="entry name" value="CBS DOMAIN-CONTAINING PROTEIN CBSX3, MITOCHONDRIAL"/>
    <property type="match status" value="1"/>
</dbReference>
<dbReference type="InterPro" id="IPR046342">
    <property type="entry name" value="CBS_dom_sf"/>
</dbReference>
<sequence length="149" mass="17238">MNIAYFLITKSEVAYLYNDCTLRQGLEKLHQHGYAAIPVLSKGNKYIGTVSEGDFLWHILNQDNQDLNSPCMKSLENMKIKDILKPDKNPPVRITARMEELMIRAMDQNFVPVIDDRNYFIGIVTRRDIMKYFCEKSEVSTKLSLSESI</sequence>
<dbReference type="PANTHER" id="PTHR43080:SF26">
    <property type="entry name" value="REGULATORY PROTEIN"/>
    <property type="match status" value="1"/>
</dbReference>
<dbReference type="EMBL" id="FOWD01000001">
    <property type="protein sequence ID" value="SFN77134.1"/>
    <property type="molecule type" value="Genomic_DNA"/>
</dbReference>
<dbReference type="AlphaFoldDB" id="A0A1I5BQT2"/>
<dbReference type="OrthoDB" id="384703at2"/>
<dbReference type="Pfam" id="PF00571">
    <property type="entry name" value="CBS"/>
    <property type="match status" value="2"/>
</dbReference>
<reference evidence="4 5" key="1">
    <citation type="submission" date="2016-10" db="EMBL/GenBank/DDBJ databases">
        <authorList>
            <person name="de Groot N.N."/>
        </authorList>
    </citation>
    <scope>NUCLEOTIDE SEQUENCE [LARGE SCALE GENOMIC DNA]</scope>
    <source>
        <strain evidence="4 5">DSM 1283</strain>
    </source>
</reference>
<dbReference type="Gene3D" id="3.10.580.10">
    <property type="entry name" value="CBS-domain"/>
    <property type="match status" value="1"/>
</dbReference>
<evidence type="ECO:0000256" key="2">
    <source>
        <dbReference type="PROSITE-ProRule" id="PRU00703"/>
    </source>
</evidence>
<evidence type="ECO:0000313" key="4">
    <source>
        <dbReference type="EMBL" id="SFN77134.1"/>
    </source>
</evidence>
<dbReference type="InterPro" id="IPR051257">
    <property type="entry name" value="Diverse_CBS-Domain"/>
</dbReference>
<keyword evidence="1 2" id="KW-0129">CBS domain</keyword>
<evidence type="ECO:0000259" key="3">
    <source>
        <dbReference type="PROSITE" id="PS51371"/>
    </source>
</evidence>
<organism evidence="4 5">
    <name type="scientific">Anaerocolumna aminovalerica</name>
    <dbReference type="NCBI Taxonomy" id="1527"/>
    <lineage>
        <taxon>Bacteria</taxon>
        <taxon>Bacillati</taxon>
        <taxon>Bacillota</taxon>
        <taxon>Clostridia</taxon>
        <taxon>Lachnospirales</taxon>
        <taxon>Lachnospiraceae</taxon>
        <taxon>Anaerocolumna</taxon>
    </lineage>
</organism>
<dbReference type="PROSITE" id="PS51371">
    <property type="entry name" value="CBS"/>
    <property type="match status" value="1"/>
</dbReference>
<dbReference type="SUPFAM" id="SSF54631">
    <property type="entry name" value="CBS-domain pair"/>
    <property type="match status" value="1"/>
</dbReference>
<evidence type="ECO:0000313" key="5">
    <source>
        <dbReference type="Proteomes" id="UP000198806"/>
    </source>
</evidence>